<dbReference type="EMBL" id="JARBHB010000013">
    <property type="protein sequence ID" value="KAJ8870549.1"/>
    <property type="molecule type" value="Genomic_DNA"/>
</dbReference>
<accession>A0ABQ9GDS5</accession>
<name>A0ABQ9GDS5_9NEOP</name>
<evidence type="ECO:0000313" key="2">
    <source>
        <dbReference type="Proteomes" id="UP001159363"/>
    </source>
</evidence>
<protein>
    <submittedName>
        <fullName evidence="1">Uncharacterized protein</fullName>
    </submittedName>
</protein>
<organism evidence="1 2">
    <name type="scientific">Dryococelus australis</name>
    <dbReference type="NCBI Taxonomy" id="614101"/>
    <lineage>
        <taxon>Eukaryota</taxon>
        <taxon>Metazoa</taxon>
        <taxon>Ecdysozoa</taxon>
        <taxon>Arthropoda</taxon>
        <taxon>Hexapoda</taxon>
        <taxon>Insecta</taxon>
        <taxon>Pterygota</taxon>
        <taxon>Neoptera</taxon>
        <taxon>Polyneoptera</taxon>
        <taxon>Phasmatodea</taxon>
        <taxon>Verophasmatodea</taxon>
        <taxon>Anareolatae</taxon>
        <taxon>Phasmatidae</taxon>
        <taxon>Eurycanthinae</taxon>
        <taxon>Dryococelus</taxon>
    </lineage>
</organism>
<reference evidence="1 2" key="1">
    <citation type="submission" date="2023-02" db="EMBL/GenBank/DDBJ databases">
        <title>LHISI_Scaffold_Assembly.</title>
        <authorList>
            <person name="Stuart O.P."/>
            <person name="Cleave R."/>
            <person name="Magrath M.J.L."/>
            <person name="Mikheyev A.S."/>
        </authorList>
    </citation>
    <scope>NUCLEOTIDE SEQUENCE [LARGE SCALE GENOMIC DNA]</scope>
    <source>
        <strain evidence="1">Daus_M_001</strain>
        <tissue evidence="1">Leg muscle</tissue>
    </source>
</reference>
<evidence type="ECO:0000313" key="1">
    <source>
        <dbReference type="EMBL" id="KAJ8870549.1"/>
    </source>
</evidence>
<keyword evidence="2" id="KW-1185">Reference proteome</keyword>
<dbReference type="Proteomes" id="UP001159363">
    <property type="component" value="Chromosome 12"/>
</dbReference>
<gene>
    <name evidence="1" type="ORF">PR048_029572</name>
</gene>
<comment type="caution">
    <text evidence="1">The sequence shown here is derived from an EMBL/GenBank/DDBJ whole genome shotgun (WGS) entry which is preliminary data.</text>
</comment>
<sequence length="430" mass="48589">MHARRGLVVRALMNVLRPLQVWRKGIVNHLSLLLPSAFASWKVQRLLRTRRGEAVASLASQGLNIISLKGCLSILVTTAGGVDIPYFLGETLDTGIAGVDWVLPSSGKLRPHDKTPLDYFLWGHMKSLIYETPVDSEKDLLARIMVAANLGLPGIGDRVYQNMVQWNVMEGVLWMEVVWNAAEWFGQLFNSNVMRDDEVETRWMWNSARMQARRGTGDARESLSTNCKVQHDSHISPLRSVREDSELQSLFRVLDQYPGCDGVIVTRHRLRNRHVPSLSVIFLTHQQLPPIRRGEYGAAPECKGSGPVARVIPSGSVARALQRPKEIWLKEARIRTGKKEMNGWERKMRSDDWSELHRRRGSITAHPTFSVGSIECLVEVYVLVYRHCCAVGGNRSHKSSFTVDLYTHMLQLKQVQSHILVFVLYNAGIA</sequence>
<proteinExistence type="predicted"/>